<dbReference type="OrthoDB" id="56731at2759"/>
<feature type="compositionally biased region" description="Acidic residues" evidence="1">
    <location>
        <begin position="49"/>
        <end position="66"/>
    </location>
</feature>
<dbReference type="EMBL" id="KV784359">
    <property type="protein sequence ID" value="OEU15186.1"/>
    <property type="molecule type" value="Genomic_DNA"/>
</dbReference>
<keyword evidence="3" id="KW-1185">Reference proteome</keyword>
<sequence length="462" mass="50561">MDTEEIISKNDDEEEEEDDSDDEGNDNVGGGEVAVIQKFNKLMGKQDDKEGDGDTSDADDDDDDDDHGFLRGLGGDGNEGDDSSCGSISDDEEAQAELSDLLEAEDTLTGDHKRRRGSSIDLEDKLLGPPIVVPLKIGSDHGDDIMDVNDIVDIDTNQRGSTIAATARRTQREGSFRRRPPQRTKSGDGITNNDDCTTVAEVAATKTRNGEGVSTKDNKDNDNNNDNDNDNGEESIQKTQPRRRRPPQRTKSGDCVAMPIQRRPPQRTKSGEGLSFSNRCDNTSSKCNDCASSNGKNSNNIDDVADIVGSPSGKQRRERRDKNEYREIALKRNAARRQKSSDMLGAMQQATMRAPARSQSSMAAFRRRKPPLRTKSGDGLVTPGGDANGNNDPNNFTATDIVSPRRPARRRPPQRTKSSDGLTSTEIDNTTSRLSSLRTTREKTSPPQFTTSPPEIPPLQRL</sequence>
<protein>
    <submittedName>
        <fullName evidence="2">Uncharacterized protein</fullName>
    </submittedName>
</protein>
<feature type="compositionally biased region" description="Polar residues" evidence="1">
    <location>
        <begin position="275"/>
        <end position="301"/>
    </location>
</feature>
<feature type="compositionally biased region" description="Acidic residues" evidence="1">
    <location>
        <begin position="223"/>
        <end position="233"/>
    </location>
</feature>
<gene>
    <name evidence="2" type="ORF">FRACYDRAFT_239862</name>
</gene>
<feature type="region of interest" description="Disordered" evidence="1">
    <location>
        <begin position="158"/>
        <end position="462"/>
    </location>
</feature>
<dbReference type="AlphaFoldDB" id="A0A1E7FAL4"/>
<name>A0A1E7FAL4_9STRA</name>
<feature type="compositionally biased region" description="Low complexity" evidence="1">
    <location>
        <begin position="383"/>
        <end position="399"/>
    </location>
</feature>
<feature type="compositionally biased region" description="Acidic residues" evidence="1">
    <location>
        <begin position="11"/>
        <end position="25"/>
    </location>
</feature>
<evidence type="ECO:0000313" key="2">
    <source>
        <dbReference type="EMBL" id="OEU15186.1"/>
    </source>
</evidence>
<dbReference type="KEGG" id="fcy:FRACYDRAFT_239862"/>
<dbReference type="Proteomes" id="UP000095751">
    <property type="component" value="Unassembled WGS sequence"/>
</dbReference>
<feature type="compositionally biased region" description="Acidic residues" evidence="1">
    <location>
        <begin position="89"/>
        <end position="108"/>
    </location>
</feature>
<evidence type="ECO:0000256" key="1">
    <source>
        <dbReference type="SAM" id="MobiDB-lite"/>
    </source>
</evidence>
<accession>A0A1E7FAL4</accession>
<feature type="compositionally biased region" description="Basic and acidic residues" evidence="1">
    <location>
        <begin position="318"/>
        <end position="330"/>
    </location>
</feature>
<evidence type="ECO:0000313" key="3">
    <source>
        <dbReference type="Proteomes" id="UP000095751"/>
    </source>
</evidence>
<reference evidence="2 3" key="1">
    <citation type="submission" date="2016-09" db="EMBL/GenBank/DDBJ databases">
        <title>Extensive genetic diversity and differential bi-allelic expression allows diatom success in the polar Southern Ocean.</title>
        <authorList>
            <consortium name="DOE Joint Genome Institute"/>
            <person name="Mock T."/>
            <person name="Otillar R.P."/>
            <person name="Strauss J."/>
            <person name="Dupont C."/>
            <person name="Frickenhaus S."/>
            <person name="Maumus F."/>
            <person name="Mcmullan M."/>
            <person name="Sanges R."/>
            <person name="Schmutz J."/>
            <person name="Toseland A."/>
            <person name="Valas R."/>
            <person name="Veluchamy A."/>
            <person name="Ward B.J."/>
            <person name="Allen A."/>
            <person name="Barry K."/>
            <person name="Falciatore A."/>
            <person name="Ferrante M."/>
            <person name="Fortunato A.E."/>
            <person name="Gloeckner G."/>
            <person name="Gruber A."/>
            <person name="Hipkin R."/>
            <person name="Janech M."/>
            <person name="Kroth P."/>
            <person name="Leese F."/>
            <person name="Lindquist E."/>
            <person name="Lyon B.R."/>
            <person name="Martin J."/>
            <person name="Mayer C."/>
            <person name="Parker M."/>
            <person name="Quesneville H."/>
            <person name="Raymond J."/>
            <person name="Uhlig C."/>
            <person name="Valentin K.U."/>
            <person name="Worden A.Z."/>
            <person name="Armbrust E.V."/>
            <person name="Bowler C."/>
            <person name="Green B."/>
            <person name="Moulton V."/>
            <person name="Van Oosterhout C."/>
            <person name="Grigoriev I."/>
        </authorList>
    </citation>
    <scope>NUCLEOTIDE SEQUENCE [LARGE SCALE GENOMIC DNA]</scope>
    <source>
        <strain evidence="2 3">CCMP1102</strain>
    </source>
</reference>
<organism evidence="2 3">
    <name type="scientific">Fragilariopsis cylindrus CCMP1102</name>
    <dbReference type="NCBI Taxonomy" id="635003"/>
    <lineage>
        <taxon>Eukaryota</taxon>
        <taxon>Sar</taxon>
        <taxon>Stramenopiles</taxon>
        <taxon>Ochrophyta</taxon>
        <taxon>Bacillariophyta</taxon>
        <taxon>Bacillariophyceae</taxon>
        <taxon>Bacillariophycidae</taxon>
        <taxon>Bacillariales</taxon>
        <taxon>Bacillariaceae</taxon>
        <taxon>Fragilariopsis</taxon>
    </lineage>
</organism>
<proteinExistence type="predicted"/>
<feature type="compositionally biased region" description="Basic and acidic residues" evidence="1">
    <location>
        <begin position="1"/>
        <end position="10"/>
    </location>
</feature>
<dbReference type="InParanoid" id="A0A1E7FAL4"/>
<feature type="region of interest" description="Disordered" evidence="1">
    <location>
        <begin position="1"/>
        <end position="130"/>
    </location>
</feature>
<feature type="compositionally biased region" description="Polar residues" evidence="1">
    <location>
        <begin position="419"/>
        <end position="429"/>
    </location>
</feature>